<dbReference type="EMBL" id="JADGJH010003454">
    <property type="protein sequence ID" value="KAJ3090824.1"/>
    <property type="molecule type" value="Genomic_DNA"/>
</dbReference>
<comment type="caution">
    <text evidence="2">The sequence shown here is derived from an EMBL/GenBank/DDBJ whole genome shotgun (WGS) entry which is preliminary data.</text>
</comment>
<evidence type="ECO:0000313" key="2">
    <source>
        <dbReference type="EMBL" id="KAJ3090824.1"/>
    </source>
</evidence>
<proteinExistence type="predicted"/>
<reference evidence="2" key="1">
    <citation type="submission" date="2020-05" db="EMBL/GenBank/DDBJ databases">
        <title>Phylogenomic resolution of chytrid fungi.</title>
        <authorList>
            <person name="Stajich J.E."/>
            <person name="Amses K."/>
            <person name="Simmons R."/>
            <person name="Seto K."/>
            <person name="Myers J."/>
            <person name="Bonds A."/>
            <person name="Quandt C.A."/>
            <person name="Barry K."/>
            <person name="Liu P."/>
            <person name="Grigoriev I."/>
            <person name="Longcore J.E."/>
            <person name="James T.Y."/>
        </authorList>
    </citation>
    <scope>NUCLEOTIDE SEQUENCE</scope>
    <source>
        <strain evidence="2">JEL0513</strain>
    </source>
</reference>
<dbReference type="Proteomes" id="UP001211907">
    <property type="component" value="Unassembled WGS sequence"/>
</dbReference>
<accession>A0AAD5XAV3</accession>
<evidence type="ECO:0000313" key="3">
    <source>
        <dbReference type="Proteomes" id="UP001211907"/>
    </source>
</evidence>
<sequence>MPTNTNMLGQMEIPTELLAIRLAETFEQYDLKLSVFEASLPTVIPFSNSKQYFETMAWIRLLRGVNLICSPNDGKNNNDSKFEHGIRWILLSLDYVPQSYLDSLAENKPIIPSHMHRLSRLVHTLLPILCSYKISFPGPIHHVHPVTSDLYSMDKICSPSSQIPAFYALNYKNAVEALENDRPLANLNRLLKVCCSDGVNIWRIASCGLDLSGFADEASDLQWMIVLATWHLYTGKIRIWLTKIFPRMQYKPAGNSIDISQLKTSRRMIPTIQDVETFLIFLVAQNYVKCTASGKAKDISHVLRLTIFKQCWIPSLRMVAFWKSLLAGYSDQKPDDLIEQTVTPSITKYLRDIRFAELGSLENIPYALLGIYTHVATIYSELAVSGTEDCRIIASSMVAAALKIHPYNTETEQNSPKEGFFADILTELNSISNLTNLLKICEIYKLALTVLVSPVSPARVPTSPARTTNYTFQNTEVQDVSNLLFSDSILHSHIFSPSPRPTPVKQIAKGKLQTSVSRQKPSLFASTPKTPTTFRFDTVEYAVVTTPPVKQLEDLITETSKNYKKYENERMSRALSASDMNVGTTGAEGVIGTGNDIDGDDGNEEIPGRSSTTSRLSDLRVWKYGLFGGQQSGVKRDNLMDVPLPVGETGVISQFLGMDEEYVLWSDSEEFDVPGSGEFGERVDLGDDEFYGAFGSVEEGVWNDSLFGFGSDNWRGVGRKERLLSKMKL</sequence>
<feature type="region of interest" description="Disordered" evidence="1">
    <location>
        <begin position="590"/>
        <end position="612"/>
    </location>
</feature>
<gene>
    <name evidence="2" type="ORF">HK100_007342</name>
</gene>
<protein>
    <submittedName>
        <fullName evidence="2">Uncharacterized protein</fullName>
    </submittedName>
</protein>
<organism evidence="2 3">
    <name type="scientific">Physocladia obscura</name>
    <dbReference type="NCBI Taxonomy" id="109957"/>
    <lineage>
        <taxon>Eukaryota</taxon>
        <taxon>Fungi</taxon>
        <taxon>Fungi incertae sedis</taxon>
        <taxon>Chytridiomycota</taxon>
        <taxon>Chytridiomycota incertae sedis</taxon>
        <taxon>Chytridiomycetes</taxon>
        <taxon>Chytridiales</taxon>
        <taxon>Chytriomycetaceae</taxon>
        <taxon>Physocladia</taxon>
    </lineage>
</organism>
<keyword evidence="3" id="KW-1185">Reference proteome</keyword>
<evidence type="ECO:0000256" key="1">
    <source>
        <dbReference type="SAM" id="MobiDB-lite"/>
    </source>
</evidence>
<dbReference type="AlphaFoldDB" id="A0AAD5XAV3"/>
<name>A0AAD5XAV3_9FUNG</name>